<dbReference type="Pfam" id="PF04055">
    <property type="entry name" value="Radical_SAM"/>
    <property type="match status" value="1"/>
</dbReference>
<dbReference type="GO" id="GO:0051539">
    <property type="term" value="F:4 iron, 4 sulfur cluster binding"/>
    <property type="evidence" value="ECO:0007669"/>
    <property type="project" value="UniProtKB-KW"/>
</dbReference>
<dbReference type="SFLD" id="SFLDS00029">
    <property type="entry name" value="Radical_SAM"/>
    <property type="match status" value="1"/>
</dbReference>
<evidence type="ECO:0000256" key="6">
    <source>
        <dbReference type="ARBA" id="ARBA00023014"/>
    </source>
</evidence>
<dbReference type="InterPro" id="IPR040084">
    <property type="entry name" value="GTPase_Obg"/>
</dbReference>
<dbReference type="PROSITE" id="PS51918">
    <property type="entry name" value="RADICAL_SAM"/>
    <property type="match status" value="1"/>
</dbReference>
<organism evidence="8 9">
    <name type="scientific">Desulfurispirillum indicum (strain ATCC BAA-1389 / DSM 22839 / S5)</name>
    <dbReference type="NCBI Taxonomy" id="653733"/>
    <lineage>
        <taxon>Bacteria</taxon>
        <taxon>Pseudomonadati</taxon>
        <taxon>Chrysiogenota</taxon>
        <taxon>Chrysiogenia</taxon>
        <taxon>Chrysiogenales</taxon>
        <taxon>Chrysiogenaceae</taxon>
        <taxon>Desulfurispirillum</taxon>
    </lineage>
</organism>
<dbReference type="Proteomes" id="UP000002572">
    <property type="component" value="Chromosome"/>
</dbReference>
<dbReference type="InterPro" id="IPR058240">
    <property type="entry name" value="rSAM_sf"/>
</dbReference>
<dbReference type="HOGENOM" id="CLU_058377_0_0_0"/>
<evidence type="ECO:0000256" key="1">
    <source>
        <dbReference type="ARBA" id="ARBA00001966"/>
    </source>
</evidence>
<proteinExistence type="predicted"/>
<keyword evidence="5" id="KW-0408">Iron</keyword>
<reference evidence="8 9" key="1">
    <citation type="submission" date="2010-12" db="EMBL/GenBank/DDBJ databases">
        <title>Complete sequence of Desulfurispirillum indicum S5.</title>
        <authorList>
            <consortium name="US DOE Joint Genome Institute"/>
            <person name="Lucas S."/>
            <person name="Copeland A."/>
            <person name="Lapidus A."/>
            <person name="Cheng J.-F."/>
            <person name="Goodwin L."/>
            <person name="Pitluck S."/>
            <person name="Chertkov O."/>
            <person name="Held B."/>
            <person name="Detter J.C."/>
            <person name="Han C."/>
            <person name="Tapia R."/>
            <person name="Land M."/>
            <person name="Hauser L."/>
            <person name="Kyrpides N."/>
            <person name="Ivanova N."/>
            <person name="Mikhailova N."/>
            <person name="Haggblom M."/>
            <person name="Rauschenbach I."/>
            <person name="Bini E."/>
            <person name="Woyke T."/>
        </authorList>
    </citation>
    <scope>NUCLEOTIDE SEQUENCE [LARGE SCALE GENOMIC DNA]</scope>
    <source>
        <strain evidence="9">ATCC BAA-1389 / DSM 22839 / S5</strain>
    </source>
</reference>
<dbReference type="InterPro" id="IPR013785">
    <property type="entry name" value="Aldolase_TIM"/>
</dbReference>
<evidence type="ECO:0000313" key="8">
    <source>
        <dbReference type="EMBL" id="ADU65853.1"/>
    </source>
</evidence>
<dbReference type="PANTHER" id="PTHR43787:SF11">
    <property type="entry name" value="UPF0026 PROTEIN SLR1464"/>
    <property type="match status" value="1"/>
</dbReference>
<dbReference type="OrthoDB" id="9800840at2"/>
<dbReference type="STRING" id="653733.Selin_1118"/>
<evidence type="ECO:0000259" key="7">
    <source>
        <dbReference type="PROSITE" id="PS51918"/>
    </source>
</evidence>
<accession>E6W3Y5</accession>
<dbReference type="SFLD" id="SFLDG01083">
    <property type="entry name" value="Uncharacterised_Radical_SAM_Su"/>
    <property type="match status" value="1"/>
</dbReference>
<comment type="cofactor">
    <cofactor evidence="1">
        <name>[4Fe-4S] cluster</name>
        <dbReference type="ChEBI" id="CHEBI:49883"/>
    </cofactor>
</comment>
<evidence type="ECO:0000313" key="9">
    <source>
        <dbReference type="Proteomes" id="UP000002572"/>
    </source>
</evidence>
<dbReference type="GO" id="GO:0003824">
    <property type="term" value="F:catalytic activity"/>
    <property type="evidence" value="ECO:0007669"/>
    <property type="project" value="InterPro"/>
</dbReference>
<dbReference type="AlphaFoldDB" id="E6W3Y5"/>
<keyword evidence="6" id="KW-0411">Iron-sulfur</keyword>
<dbReference type="Gene3D" id="3.20.20.70">
    <property type="entry name" value="Aldolase class I"/>
    <property type="match status" value="1"/>
</dbReference>
<name>E6W3Y5_DESIS</name>
<keyword evidence="3" id="KW-0949">S-adenosyl-L-methionine</keyword>
<sequence length="313" mass="34862">MVRCQYLFGPVRSRRLGMSLGIDLLPHKTCSEDCIYCECGATTRLTTTRQEFVPMEAVLHELRHLLATKPQLDVITFAGSGEPLLFRRFGELVAAIKAEFPQYRLCLLTNGTPLTDRALWQECQQLDIVVPSLDAATQEIFTRINRPHHTIDVQEVITALSDFSRQFCGEIWLEILILPGINDDPAHLEALAAACRSIDHTRIQLGTMDRPGTQSGLVKASAEYLHSLAARFFPGAEVVTRPDTPAPGTPPALQAEEDIAAAICRVLQVRPSTAQDLYTTISSGNTTAIDKALSELLEKKLITRDEDFYRWCR</sequence>
<evidence type="ECO:0000256" key="3">
    <source>
        <dbReference type="ARBA" id="ARBA00022691"/>
    </source>
</evidence>
<evidence type="ECO:0000256" key="5">
    <source>
        <dbReference type="ARBA" id="ARBA00023004"/>
    </source>
</evidence>
<evidence type="ECO:0000256" key="4">
    <source>
        <dbReference type="ARBA" id="ARBA00022723"/>
    </source>
</evidence>
<feature type="domain" description="Radical SAM core" evidence="7">
    <location>
        <begin position="16"/>
        <end position="243"/>
    </location>
</feature>
<keyword evidence="2" id="KW-0004">4Fe-4S</keyword>
<keyword evidence="9" id="KW-1185">Reference proteome</keyword>
<dbReference type="eggNOG" id="COG0731">
    <property type="taxonomic scope" value="Bacteria"/>
</dbReference>
<dbReference type="GO" id="GO:0046872">
    <property type="term" value="F:metal ion binding"/>
    <property type="evidence" value="ECO:0007669"/>
    <property type="project" value="UniProtKB-KW"/>
</dbReference>
<dbReference type="PANTHER" id="PTHR43787">
    <property type="entry name" value="FEMO COFACTOR BIOSYNTHESIS PROTEIN NIFB-RELATED"/>
    <property type="match status" value="1"/>
</dbReference>
<dbReference type="SUPFAM" id="SSF102114">
    <property type="entry name" value="Radical SAM enzymes"/>
    <property type="match status" value="1"/>
</dbReference>
<dbReference type="InterPro" id="IPR007197">
    <property type="entry name" value="rSAM"/>
</dbReference>
<dbReference type="EMBL" id="CP002432">
    <property type="protein sequence ID" value="ADU65853.1"/>
    <property type="molecule type" value="Genomic_DNA"/>
</dbReference>
<evidence type="ECO:0000256" key="2">
    <source>
        <dbReference type="ARBA" id="ARBA00022485"/>
    </source>
</evidence>
<dbReference type="CDD" id="cd01335">
    <property type="entry name" value="Radical_SAM"/>
    <property type="match status" value="1"/>
</dbReference>
<dbReference type="RefSeq" id="WP_013505734.1">
    <property type="nucleotide sequence ID" value="NC_014836.1"/>
</dbReference>
<dbReference type="KEGG" id="din:Selin_1118"/>
<gene>
    <name evidence="8" type="ordered locus">Selin_1118</name>
</gene>
<protein>
    <submittedName>
        <fullName evidence="8">Radical SAM domain protein</fullName>
    </submittedName>
</protein>
<dbReference type="InParanoid" id="E6W3Y5"/>
<keyword evidence="4" id="KW-0479">Metal-binding</keyword>